<sequence length="68" mass="7094">MSPKTADKLGLRRVEGLNIGYDDNFVNDGSSARDSRGGGRGFGGRDSGRDGGRGGFGGRPHQGSRPFP</sequence>
<name>A0A0G4N7Q3_VERLO</name>
<evidence type="ECO:0000313" key="2">
    <source>
        <dbReference type="EMBL" id="CRK42473.1"/>
    </source>
</evidence>
<dbReference type="Proteomes" id="UP000045706">
    <property type="component" value="Unassembled WGS sequence"/>
</dbReference>
<evidence type="ECO:0000256" key="1">
    <source>
        <dbReference type="SAM" id="MobiDB-lite"/>
    </source>
</evidence>
<gene>
    <name evidence="2" type="ORF">BN1723_000862</name>
</gene>
<feature type="region of interest" description="Disordered" evidence="1">
    <location>
        <begin position="20"/>
        <end position="68"/>
    </location>
</feature>
<reference evidence="3" key="1">
    <citation type="submission" date="2015-05" db="EMBL/GenBank/DDBJ databases">
        <authorList>
            <person name="Fogelqvist Johan"/>
        </authorList>
    </citation>
    <scope>NUCLEOTIDE SEQUENCE [LARGE SCALE GENOMIC DNA]</scope>
</reference>
<evidence type="ECO:0000313" key="3">
    <source>
        <dbReference type="Proteomes" id="UP000045706"/>
    </source>
</evidence>
<proteinExistence type="predicted"/>
<dbReference type="AlphaFoldDB" id="A0A0G4N7Q3"/>
<organism evidence="2 3">
    <name type="scientific">Verticillium longisporum</name>
    <name type="common">Verticillium dahliae var. longisporum</name>
    <dbReference type="NCBI Taxonomy" id="100787"/>
    <lineage>
        <taxon>Eukaryota</taxon>
        <taxon>Fungi</taxon>
        <taxon>Dikarya</taxon>
        <taxon>Ascomycota</taxon>
        <taxon>Pezizomycotina</taxon>
        <taxon>Sordariomycetes</taxon>
        <taxon>Hypocreomycetidae</taxon>
        <taxon>Glomerellales</taxon>
        <taxon>Plectosphaerellaceae</taxon>
        <taxon>Verticillium</taxon>
    </lineage>
</organism>
<accession>A0A0G4N7Q3</accession>
<dbReference type="EMBL" id="CVQI01032828">
    <property type="protein sequence ID" value="CRK42473.1"/>
    <property type="molecule type" value="Genomic_DNA"/>
</dbReference>
<protein>
    <submittedName>
        <fullName evidence="2">Uncharacterized protein</fullName>
    </submittedName>
</protein>